<evidence type="ECO:0000259" key="6">
    <source>
        <dbReference type="Pfam" id="PF00588"/>
    </source>
</evidence>
<dbReference type="SUPFAM" id="SSF75217">
    <property type="entry name" value="alpha/beta knot"/>
    <property type="match status" value="1"/>
</dbReference>
<comment type="similarity">
    <text evidence="1">Belongs to the class IV-like SAM-binding methyltransferase superfamily. RNA methyltransferase TrmH family.</text>
</comment>
<name>A0ABP9EM22_9GAMM</name>
<dbReference type="Gene3D" id="3.40.1280.10">
    <property type="match status" value="1"/>
</dbReference>
<gene>
    <name evidence="5" type="primary">trmJ</name>
    <name evidence="7" type="ORF">GCM10023333_13660</name>
</gene>
<feature type="domain" description="tRNA/rRNA methyltransferase SpoU type" evidence="6">
    <location>
        <begin position="4"/>
        <end position="154"/>
    </location>
</feature>
<keyword evidence="2 5" id="KW-0489">Methyltransferase</keyword>
<evidence type="ECO:0000313" key="7">
    <source>
        <dbReference type="EMBL" id="GAA4880702.1"/>
    </source>
</evidence>
<dbReference type="InterPro" id="IPR001537">
    <property type="entry name" value="SpoU_MeTrfase"/>
</dbReference>
<dbReference type="Pfam" id="PF00588">
    <property type="entry name" value="SpoU_methylase"/>
    <property type="match status" value="1"/>
</dbReference>
<comment type="subcellular location">
    <subcellularLocation>
        <location evidence="5">Cytoplasm</location>
    </subcellularLocation>
</comment>
<keyword evidence="3" id="KW-0808">Transferase</keyword>
<dbReference type="InterPro" id="IPR029026">
    <property type="entry name" value="tRNA_m1G_MTases_N"/>
</dbReference>
<dbReference type="PIRSF" id="PIRSF004808">
    <property type="entry name" value="LasT"/>
    <property type="match status" value="1"/>
</dbReference>
<dbReference type="InterPro" id="IPR029028">
    <property type="entry name" value="Alpha/beta_knot_MTases"/>
</dbReference>
<evidence type="ECO:0000313" key="8">
    <source>
        <dbReference type="Proteomes" id="UP001499988"/>
    </source>
</evidence>
<comment type="catalytic activity">
    <reaction evidence="5">
        <text>uridine(32) in tRNA + S-adenosyl-L-methionine = 2'-O-methyluridine(32) in tRNA + S-adenosyl-L-homocysteine + H(+)</text>
        <dbReference type="Rhea" id="RHEA:42936"/>
        <dbReference type="Rhea" id="RHEA-COMP:10107"/>
        <dbReference type="Rhea" id="RHEA-COMP:10290"/>
        <dbReference type="ChEBI" id="CHEBI:15378"/>
        <dbReference type="ChEBI" id="CHEBI:57856"/>
        <dbReference type="ChEBI" id="CHEBI:59789"/>
        <dbReference type="ChEBI" id="CHEBI:65315"/>
        <dbReference type="ChEBI" id="CHEBI:74478"/>
        <dbReference type="EC" id="2.1.1.200"/>
    </reaction>
</comment>
<dbReference type="CDD" id="cd18093">
    <property type="entry name" value="SpoU-like_TrmJ"/>
    <property type="match status" value="1"/>
</dbReference>
<dbReference type="GO" id="GO:0032259">
    <property type="term" value="P:methylation"/>
    <property type="evidence" value="ECO:0007669"/>
    <property type="project" value="UniProtKB-KW"/>
</dbReference>
<sequence>MAELIFILVAPARGENVGAAARAMNTMGFSQLRVVASDAHTRDEASWVAHGSQQILTDAQAYPTLAEAVADVDLVLASTARKRGDKRRMHTPAEAARKVEGLSGSVDKVALVFGCEASGLSNADLALADLLTTIPLANPYPSLNLGQAIMLYAYEFSQASLPSEPVADGAQFAALKGRSGHLLDRLGVGEEEPLRRWLADSLGTMGQRDVAMLHLLMGDIEKAIATKPIPN</sequence>
<dbReference type="PANTHER" id="PTHR42786:SF1">
    <property type="entry name" value="TRNA (CYTIDINE_URIDINE-2'-O-)-METHYLTRANSFERASE TRMJ"/>
    <property type="match status" value="1"/>
</dbReference>
<evidence type="ECO:0000256" key="2">
    <source>
        <dbReference type="ARBA" id="ARBA00022603"/>
    </source>
</evidence>
<keyword evidence="5" id="KW-0963">Cytoplasm</keyword>
<proteinExistence type="inferred from homology"/>
<evidence type="ECO:0000256" key="5">
    <source>
        <dbReference type="RuleBase" id="RU362024"/>
    </source>
</evidence>
<reference evidence="8" key="1">
    <citation type="journal article" date="2019" name="Int. J. Syst. Evol. Microbiol.">
        <title>The Global Catalogue of Microorganisms (GCM) 10K type strain sequencing project: providing services to taxonomists for standard genome sequencing and annotation.</title>
        <authorList>
            <consortium name="The Broad Institute Genomics Platform"/>
            <consortium name="The Broad Institute Genome Sequencing Center for Infectious Disease"/>
            <person name="Wu L."/>
            <person name="Ma J."/>
        </authorList>
    </citation>
    <scope>NUCLEOTIDE SEQUENCE [LARGE SCALE GENOMIC DNA]</scope>
    <source>
        <strain evidence="8">JCM 18401</strain>
    </source>
</reference>
<organism evidence="7 8">
    <name type="scientific">Ferrimonas pelagia</name>
    <dbReference type="NCBI Taxonomy" id="1177826"/>
    <lineage>
        <taxon>Bacteria</taxon>
        <taxon>Pseudomonadati</taxon>
        <taxon>Pseudomonadota</taxon>
        <taxon>Gammaproteobacteria</taxon>
        <taxon>Alteromonadales</taxon>
        <taxon>Ferrimonadaceae</taxon>
        <taxon>Ferrimonas</taxon>
    </lineage>
</organism>
<dbReference type="Proteomes" id="UP001499988">
    <property type="component" value="Unassembled WGS sequence"/>
</dbReference>
<evidence type="ECO:0000256" key="3">
    <source>
        <dbReference type="ARBA" id="ARBA00022679"/>
    </source>
</evidence>
<comment type="function">
    <text evidence="5">Catalyzes the formation of 2'O-methylated cytidine (Cm32) or 2'O-methylated uridine (Um32) at position 32 in tRNA.</text>
</comment>
<dbReference type="NCBIfam" id="TIGR00050">
    <property type="entry name" value="rRNA_methyl_1"/>
    <property type="match status" value="1"/>
</dbReference>
<keyword evidence="4 5" id="KW-0949">S-adenosyl-L-methionine</keyword>
<evidence type="ECO:0000256" key="1">
    <source>
        <dbReference type="ARBA" id="ARBA00007228"/>
    </source>
</evidence>
<keyword evidence="5" id="KW-0819">tRNA processing</keyword>
<dbReference type="PANTHER" id="PTHR42786">
    <property type="entry name" value="TRNA/RRNA METHYLTRANSFERASE"/>
    <property type="match status" value="1"/>
</dbReference>
<comment type="catalytic activity">
    <reaction evidence="5">
        <text>cytidine(32) in tRNA + S-adenosyl-L-methionine = 2'-O-methylcytidine(32) in tRNA + S-adenosyl-L-homocysteine + H(+)</text>
        <dbReference type="Rhea" id="RHEA:42932"/>
        <dbReference type="Rhea" id="RHEA-COMP:10288"/>
        <dbReference type="Rhea" id="RHEA-COMP:10289"/>
        <dbReference type="ChEBI" id="CHEBI:15378"/>
        <dbReference type="ChEBI" id="CHEBI:57856"/>
        <dbReference type="ChEBI" id="CHEBI:59789"/>
        <dbReference type="ChEBI" id="CHEBI:74495"/>
        <dbReference type="ChEBI" id="CHEBI:82748"/>
        <dbReference type="EC" id="2.1.1.200"/>
    </reaction>
</comment>
<dbReference type="EMBL" id="BAABJZ010000017">
    <property type="protein sequence ID" value="GAA4880702.1"/>
    <property type="molecule type" value="Genomic_DNA"/>
</dbReference>
<dbReference type="RefSeq" id="WP_345334602.1">
    <property type="nucleotide sequence ID" value="NZ_BAABJZ010000017.1"/>
</dbReference>
<comment type="subunit">
    <text evidence="5">Homodimer.</text>
</comment>
<accession>A0ABP9EM22</accession>
<protein>
    <recommendedName>
        <fullName evidence="5">tRNA (cytidine/uridine-2'-O-)-methyltransferase TrmJ</fullName>
        <ecNumber evidence="5">2.1.1.200</ecNumber>
    </recommendedName>
    <alternativeName>
        <fullName evidence="5">tRNA (cytidine(32)/uridine(32)-2'-O)-methyltransferase</fullName>
    </alternativeName>
    <alternativeName>
        <fullName evidence="5">tRNA Cm32/Um32 methyltransferase</fullName>
    </alternativeName>
</protein>
<dbReference type="GO" id="GO:0008168">
    <property type="term" value="F:methyltransferase activity"/>
    <property type="evidence" value="ECO:0007669"/>
    <property type="project" value="UniProtKB-KW"/>
</dbReference>
<evidence type="ECO:0000256" key="4">
    <source>
        <dbReference type="ARBA" id="ARBA00022691"/>
    </source>
</evidence>
<dbReference type="EC" id="2.1.1.200" evidence="5"/>
<dbReference type="InterPro" id="IPR004384">
    <property type="entry name" value="RNA_MeTrfase_TrmJ/LasT"/>
</dbReference>
<keyword evidence="8" id="KW-1185">Reference proteome</keyword>
<comment type="caution">
    <text evidence="7">The sequence shown here is derived from an EMBL/GenBank/DDBJ whole genome shotgun (WGS) entry which is preliminary data.</text>
</comment>
<dbReference type="NCBIfam" id="NF007752">
    <property type="entry name" value="PRK10433.1"/>
    <property type="match status" value="1"/>
</dbReference>